<dbReference type="GO" id="GO:0071949">
    <property type="term" value="F:FAD binding"/>
    <property type="evidence" value="ECO:0007669"/>
    <property type="project" value="InterPro"/>
</dbReference>
<feature type="chain" id="PRO_5002164318" evidence="6">
    <location>
        <begin position="25"/>
        <end position="540"/>
    </location>
</feature>
<dbReference type="PANTHER" id="PTHR42973">
    <property type="entry name" value="BINDING OXIDOREDUCTASE, PUTATIVE (AFU_ORTHOLOGUE AFUA_1G17690)-RELATED"/>
    <property type="match status" value="1"/>
</dbReference>
<dbReference type="InterPro" id="IPR012951">
    <property type="entry name" value="BBE"/>
</dbReference>
<keyword evidence="5" id="KW-0560">Oxidoreductase</keyword>
<keyword evidence="6" id="KW-0732">Signal</keyword>
<dbReference type="GO" id="GO:0016491">
    <property type="term" value="F:oxidoreductase activity"/>
    <property type="evidence" value="ECO:0007669"/>
    <property type="project" value="UniProtKB-KW"/>
</dbReference>
<gene>
    <name evidence="8" type="ORF">PILCRDRAFT_821409</name>
</gene>
<feature type="domain" description="FAD-binding PCMH-type" evidence="7">
    <location>
        <begin position="59"/>
        <end position="232"/>
    </location>
</feature>
<protein>
    <submittedName>
        <fullName evidence="8">Glucooligosaccharide oxidase</fullName>
    </submittedName>
</protein>
<evidence type="ECO:0000256" key="5">
    <source>
        <dbReference type="ARBA" id="ARBA00023002"/>
    </source>
</evidence>
<keyword evidence="3" id="KW-0285">Flavoprotein</keyword>
<comment type="cofactor">
    <cofactor evidence="1">
        <name>FAD</name>
        <dbReference type="ChEBI" id="CHEBI:57692"/>
    </cofactor>
</comment>
<evidence type="ECO:0000256" key="3">
    <source>
        <dbReference type="ARBA" id="ARBA00022630"/>
    </source>
</evidence>
<comment type="similarity">
    <text evidence="2">Belongs to the oxygen-dependent FAD-linked oxidoreductase family.</text>
</comment>
<keyword evidence="9" id="KW-1185">Reference proteome</keyword>
<evidence type="ECO:0000256" key="2">
    <source>
        <dbReference type="ARBA" id="ARBA00005466"/>
    </source>
</evidence>
<dbReference type="InParanoid" id="A0A0C3FPL4"/>
<feature type="signal peptide" evidence="6">
    <location>
        <begin position="1"/>
        <end position="24"/>
    </location>
</feature>
<reference evidence="8 9" key="1">
    <citation type="submission" date="2014-04" db="EMBL/GenBank/DDBJ databases">
        <authorList>
            <consortium name="DOE Joint Genome Institute"/>
            <person name="Kuo A."/>
            <person name="Tarkka M."/>
            <person name="Buscot F."/>
            <person name="Kohler A."/>
            <person name="Nagy L.G."/>
            <person name="Floudas D."/>
            <person name="Copeland A."/>
            <person name="Barry K.W."/>
            <person name="Cichocki N."/>
            <person name="Veneault-Fourrey C."/>
            <person name="LaButti K."/>
            <person name="Lindquist E.A."/>
            <person name="Lipzen A."/>
            <person name="Lundell T."/>
            <person name="Morin E."/>
            <person name="Murat C."/>
            <person name="Sun H."/>
            <person name="Tunlid A."/>
            <person name="Henrissat B."/>
            <person name="Grigoriev I.V."/>
            <person name="Hibbett D.S."/>
            <person name="Martin F."/>
            <person name="Nordberg H.P."/>
            <person name="Cantor M.N."/>
            <person name="Hua S.X."/>
        </authorList>
    </citation>
    <scope>NUCLEOTIDE SEQUENCE [LARGE SCALE GENOMIC DNA]</scope>
    <source>
        <strain evidence="8 9">F 1598</strain>
    </source>
</reference>
<keyword evidence="4" id="KW-0274">FAD</keyword>
<evidence type="ECO:0000256" key="4">
    <source>
        <dbReference type="ARBA" id="ARBA00022827"/>
    </source>
</evidence>
<evidence type="ECO:0000313" key="9">
    <source>
        <dbReference type="Proteomes" id="UP000054166"/>
    </source>
</evidence>
<proteinExistence type="inferred from homology"/>
<dbReference type="InterPro" id="IPR050416">
    <property type="entry name" value="FAD-linked_Oxidoreductase"/>
</dbReference>
<dbReference type="PROSITE" id="PS00862">
    <property type="entry name" value="OX2_COVAL_FAD"/>
    <property type="match status" value="1"/>
</dbReference>
<dbReference type="AlphaFoldDB" id="A0A0C3FPL4"/>
<dbReference type="EMBL" id="KN832998">
    <property type="protein sequence ID" value="KIM81644.1"/>
    <property type="molecule type" value="Genomic_DNA"/>
</dbReference>
<dbReference type="InterPro" id="IPR006094">
    <property type="entry name" value="Oxid_FAD_bind_N"/>
</dbReference>
<evidence type="ECO:0000259" key="7">
    <source>
        <dbReference type="PROSITE" id="PS51387"/>
    </source>
</evidence>
<dbReference type="Gene3D" id="3.40.462.20">
    <property type="match status" value="1"/>
</dbReference>
<dbReference type="PANTHER" id="PTHR42973:SF39">
    <property type="entry name" value="FAD-BINDING PCMH-TYPE DOMAIN-CONTAINING PROTEIN"/>
    <property type="match status" value="1"/>
</dbReference>
<name>A0A0C3FPL4_PILCF</name>
<dbReference type="PROSITE" id="PS51387">
    <property type="entry name" value="FAD_PCMH"/>
    <property type="match status" value="1"/>
</dbReference>
<dbReference type="STRING" id="765440.A0A0C3FPL4"/>
<dbReference type="SUPFAM" id="SSF56176">
    <property type="entry name" value="FAD-binding/transporter-associated domain-like"/>
    <property type="match status" value="1"/>
</dbReference>
<organism evidence="8 9">
    <name type="scientific">Piloderma croceum (strain F 1598)</name>
    <dbReference type="NCBI Taxonomy" id="765440"/>
    <lineage>
        <taxon>Eukaryota</taxon>
        <taxon>Fungi</taxon>
        <taxon>Dikarya</taxon>
        <taxon>Basidiomycota</taxon>
        <taxon>Agaricomycotina</taxon>
        <taxon>Agaricomycetes</taxon>
        <taxon>Agaricomycetidae</taxon>
        <taxon>Atheliales</taxon>
        <taxon>Atheliaceae</taxon>
        <taxon>Piloderma</taxon>
    </lineage>
</organism>
<accession>A0A0C3FPL4</accession>
<dbReference type="InterPro" id="IPR036318">
    <property type="entry name" value="FAD-bd_PCMH-like_sf"/>
</dbReference>
<evidence type="ECO:0000313" key="8">
    <source>
        <dbReference type="EMBL" id="KIM81644.1"/>
    </source>
</evidence>
<dbReference type="InterPro" id="IPR016169">
    <property type="entry name" value="FAD-bd_PCMH_sub2"/>
</dbReference>
<dbReference type="Pfam" id="PF08031">
    <property type="entry name" value="BBE"/>
    <property type="match status" value="1"/>
</dbReference>
<dbReference type="Pfam" id="PF01565">
    <property type="entry name" value="FAD_binding_4"/>
    <property type="match status" value="1"/>
</dbReference>
<sequence length="540" mass="56673">MAIQGNLLAIIVLLLSIRLPFVASASATLTSCLSSANLQPISPSSTNYTADSLAFNQRLSYKPADIVFPSNDQDVASAIKCASQVGVKVVARSGGHSYAANGVGGEDGSLVIDLMNLNSVQVTASNQTAVFGTGIRLGDLALALFNAGEQAMAHGTCPYIGTGGHLGCGGFGLPSRLWGLALDAVIEAQVVLANGSIVIASSTENQDLFFAIRGAAPSFGVITSFTVKTQSAPASNVFFNYVFSPLNVTAAVETFLACQNFGANNAPPTLGMYVVLGNGDFEMSGVFYGPISNFTAVIQPLLDAVPQQPKSQSVKIYGWLGVLQQLAGSDGSLNTSTKADVSDTFYAKSLMVDEDAPLTKTALQSFFNYLYGPGTTTDTSWFVEVDLWGGAVNAVPSNETAFSHRSTLYTFQFYASSSNSAPPYPSDGISFVDGMVSSITSNMSGTNFGMYSCYVDPQLSAAEAQQVYYGNSTTTRLQNIKSQVDPANLFSFPQAIETALVPEISTQSAARRGAAPYAAQLGVVSALLASFMSETVHHSW</sequence>
<dbReference type="HOGENOM" id="CLU_018354_10_1_1"/>
<dbReference type="Proteomes" id="UP000054166">
    <property type="component" value="Unassembled WGS sequence"/>
</dbReference>
<dbReference type="Gene3D" id="3.30.465.10">
    <property type="match status" value="1"/>
</dbReference>
<dbReference type="OrthoDB" id="407275at2759"/>
<reference evidence="9" key="2">
    <citation type="submission" date="2015-01" db="EMBL/GenBank/DDBJ databases">
        <title>Evolutionary Origins and Diversification of the Mycorrhizal Mutualists.</title>
        <authorList>
            <consortium name="DOE Joint Genome Institute"/>
            <consortium name="Mycorrhizal Genomics Consortium"/>
            <person name="Kohler A."/>
            <person name="Kuo A."/>
            <person name="Nagy L.G."/>
            <person name="Floudas D."/>
            <person name="Copeland A."/>
            <person name="Barry K.W."/>
            <person name="Cichocki N."/>
            <person name="Veneault-Fourrey C."/>
            <person name="LaButti K."/>
            <person name="Lindquist E.A."/>
            <person name="Lipzen A."/>
            <person name="Lundell T."/>
            <person name="Morin E."/>
            <person name="Murat C."/>
            <person name="Riley R."/>
            <person name="Ohm R."/>
            <person name="Sun H."/>
            <person name="Tunlid A."/>
            <person name="Henrissat B."/>
            <person name="Grigoriev I.V."/>
            <person name="Hibbett D.S."/>
            <person name="Martin F."/>
        </authorList>
    </citation>
    <scope>NUCLEOTIDE SEQUENCE [LARGE SCALE GENOMIC DNA]</scope>
    <source>
        <strain evidence="9">F 1598</strain>
    </source>
</reference>
<dbReference type="InterPro" id="IPR006093">
    <property type="entry name" value="Oxy_OxRdtase_FAD_BS"/>
</dbReference>
<dbReference type="InterPro" id="IPR016166">
    <property type="entry name" value="FAD-bd_PCMH"/>
</dbReference>
<evidence type="ECO:0000256" key="6">
    <source>
        <dbReference type="SAM" id="SignalP"/>
    </source>
</evidence>
<evidence type="ECO:0000256" key="1">
    <source>
        <dbReference type="ARBA" id="ARBA00001974"/>
    </source>
</evidence>